<dbReference type="RefSeq" id="WP_158099306.1">
    <property type="nucleotide sequence ID" value="NZ_BSBO01000004.1"/>
</dbReference>
<dbReference type="Proteomes" id="UP001145094">
    <property type="component" value="Unassembled WGS sequence"/>
</dbReference>
<dbReference type="EMBL" id="BSBO01000004">
    <property type="protein sequence ID" value="GLG03376.1"/>
    <property type="molecule type" value="Genomic_DNA"/>
</dbReference>
<organism evidence="1 3">
    <name type="scientific">Sellimonas catena</name>
    <dbReference type="NCBI Taxonomy" id="2994035"/>
    <lineage>
        <taxon>Bacteria</taxon>
        <taxon>Bacillati</taxon>
        <taxon>Bacillota</taxon>
        <taxon>Clostridia</taxon>
        <taxon>Lachnospirales</taxon>
        <taxon>Lachnospiraceae</taxon>
        <taxon>Sellimonas</taxon>
    </lineage>
</organism>
<reference evidence="1 3" key="5">
    <citation type="journal article" date="2023" name="Int. J. Syst. Evol. Microbiol.">
        <title>Sellimonas catena sp. nov., isolated from human faeces.</title>
        <authorList>
            <person name="Hisatomi A."/>
            <person name="Ohkuma M."/>
            <person name="Sakamoto M."/>
        </authorList>
    </citation>
    <scope>NUCLEOTIDE SEQUENCE [LARGE SCALE GENOMIC DNA]</scope>
    <source>
        <strain evidence="1 3">12EGH17</strain>
        <strain evidence="2">18CBH55</strain>
    </source>
</reference>
<protein>
    <submittedName>
        <fullName evidence="1">Uncharacterized protein</fullName>
    </submittedName>
</protein>
<keyword evidence="3" id="KW-1185">Reference proteome</keyword>
<reference evidence="2" key="4">
    <citation type="submission" date="2022-11" db="EMBL/GenBank/DDBJ databases">
        <title>Draft genome sequence of Sellimonas catena strain 18CBH55.</title>
        <authorList>
            <person name="Atsushi H."/>
            <person name="Moriya O."/>
            <person name="Mitsuo S."/>
        </authorList>
    </citation>
    <scope>NUCLEOTIDE SEQUENCE</scope>
    <source>
        <strain evidence="2">18CBH55</strain>
    </source>
</reference>
<evidence type="ECO:0000313" key="2">
    <source>
        <dbReference type="EMBL" id="GLG91966.1"/>
    </source>
</evidence>
<comment type="caution">
    <text evidence="1">The sequence shown here is derived from an EMBL/GenBank/DDBJ whole genome shotgun (WGS) entry which is preliminary data.</text>
</comment>
<reference evidence="1" key="1">
    <citation type="submission" date="2022-11" db="EMBL/GenBank/DDBJ databases">
        <title>Draft genome sequence of Sellimonas catena strain 12EGH17.</title>
        <authorList>
            <person name="Atsushi H."/>
            <person name="Moriya O."/>
            <person name="Mitsuo S."/>
        </authorList>
    </citation>
    <scope>NUCLEOTIDE SEQUENCE</scope>
    <source>
        <strain evidence="1">12EGH17</strain>
    </source>
</reference>
<gene>
    <name evidence="1" type="ORF">Selli1_05500</name>
    <name evidence="2" type="ORF">Selli2_33930</name>
</gene>
<evidence type="ECO:0000313" key="3">
    <source>
        <dbReference type="Proteomes" id="UP001145145"/>
    </source>
</evidence>
<reference evidence="2" key="3">
    <citation type="submission" date="2022-11" db="EMBL/GenBank/DDBJ databases">
        <title>Draft genome sequence of Sellimonas catena strain 18CBH55.</title>
        <authorList>
            <person name="Hisatomi A."/>
            <person name="Ohkuma M."/>
            <person name="Sakamoto M."/>
        </authorList>
    </citation>
    <scope>NUCLEOTIDE SEQUENCE</scope>
    <source>
        <strain evidence="2">18CBH55</strain>
    </source>
</reference>
<accession>A0A9W6C8K8</accession>
<dbReference type="EMBL" id="BSCH01000031">
    <property type="protein sequence ID" value="GLG91966.1"/>
    <property type="molecule type" value="Genomic_DNA"/>
</dbReference>
<dbReference type="AlphaFoldDB" id="A0A9W6C8K8"/>
<sequence length="51" mass="5998">MDVEKMCVKNMPCGKAAGALDNAERAWHDKRTKAKWAGREEEKRYVRTKRF</sequence>
<reference evidence="1" key="2">
    <citation type="submission" date="2022-11" db="EMBL/GenBank/DDBJ databases">
        <title>Draft genome sequence of Sellimonas catena strain 12EGH17.</title>
        <authorList>
            <person name="Hisatomi A."/>
            <person name="Ohkuma M."/>
            <person name="Sakamoto M."/>
        </authorList>
    </citation>
    <scope>NUCLEOTIDE SEQUENCE</scope>
    <source>
        <strain evidence="1">12EGH17</strain>
    </source>
</reference>
<proteinExistence type="predicted"/>
<dbReference type="Proteomes" id="UP001145145">
    <property type="component" value="Unassembled WGS sequence"/>
</dbReference>
<evidence type="ECO:0000313" key="1">
    <source>
        <dbReference type="EMBL" id="GLG03376.1"/>
    </source>
</evidence>
<name>A0A9W6C8K8_9FIRM</name>